<sequence length="215" mass="24034">MDISHFGIDPDALWKPDLSVYNAAMGDKTQLKSQLPMLVYSSGTVLHVPVYHMHFSCIMDLTYWPHDTHNCSLKIGSWIHSGNLMDLEVKDFEIKFEIPSNEVIKGQNLSRTEWNISKSNAVREVKYYACCEEPYIDVLVTLLITRNAPAFAWTVKVPAACLSILTIVIFLLPPGAGEKLVFGGLLLLLDLLYIDYTSNAINHAPSHTPLIGKTS</sequence>
<dbReference type="Gene3D" id="2.70.170.10">
    <property type="entry name" value="Neurotransmitter-gated ion-channel ligand-binding domain"/>
    <property type="match status" value="1"/>
</dbReference>
<dbReference type="SUPFAM" id="SSF90112">
    <property type="entry name" value="Neurotransmitter-gated ion-channel transmembrane pore"/>
    <property type="match status" value="1"/>
</dbReference>
<evidence type="ECO:0000256" key="3">
    <source>
        <dbReference type="ARBA" id="ARBA00022989"/>
    </source>
</evidence>
<evidence type="ECO:0000313" key="6">
    <source>
        <dbReference type="EMBL" id="KAK7086859.1"/>
    </source>
</evidence>
<comment type="caution">
    <text evidence="6">The sequence shown here is derived from an EMBL/GenBank/DDBJ whole genome shotgun (WGS) entry which is preliminary data.</text>
</comment>
<evidence type="ECO:0000256" key="4">
    <source>
        <dbReference type="ARBA" id="ARBA00023136"/>
    </source>
</evidence>
<dbReference type="GO" id="GO:0016020">
    <property type="term" value="C:membrane"/>
    <property type="evidence" value="ECO:0007669"/>
    <property type="project" value="UniProtKB-SubCell"/>
</dbReference>
<dbReference type="SUPFAM" id="SSF63712">
    <property type="entry name" value="Nicotinic receptor ligand binding domain-like"/>
    <property type="match status" value="1"/>
</dbReference>
<dbReference type="PANTHER" id="PTHR18945">
    <property type="entry name" value="NEUROTRANSMITTER GATED ION CHANNEL"/>
    <property type="match status" value="1"/>
</dbReference>
<comment type="subcellular location">
    <subcellularLocation>
        <location evidence="1">Membrane</location>
        <topology evidence="1">Multi-pass membrane protein</topology>
    </subcellularLocation>
</comment>
<dbReference type="InterPro" id="IPR006202">
    <property type="entry name" value="Neur_chan_lig-bd"/>
</dbReference>
<accession>A0AAN9AHD1</accession>
<organism evidence="6 7">
    <name type="scientific">Halocaridina rubra</name>
    <name type="common">Hawaiian red shrimp</name>
    <dbReference type="NCBI Taxonomy" id="373956"/>
    <lineage>
        <taxon>Eukaryota</taxon>
        <taxon>Metazoa</taxon>
        <taxon>Ecdysozoa</taxon>
        <taxon>Arthropoda</taxon>
        <taxon>Crustacea</taxon>
        <taxon>Multicrustacea</taxon>
        <taxon>Malacostraca</taxon>
        <taxon>Eumalacostraca</taxon>
        <taxon>Eucarida</taxon>
        <taxon>Decapoda</taxon>
        <taxon>Pleocyemata</taxon>
        <taxon>Caridea</taxon>
        <taxon>Atyoidea</taxon>
        <taxon>Atyidae</taxon>
        <taxon>Halocaridina</taxon>
    </lineage>
</organism>
<dbReference type="InterPro" id="IPR036719">
    <property type="entry name" value="Neuro-gated_channel_TM_sf"/>
</dbReference>
<keyword evidence="3" id="KW-1133">Transmembrane helix</keyword>
<evidence type="ECO:0000313" key="7">
    <source>
        <dbReference type="Proteomes" id="UP001381693"/>
    </source>
</evidence>
<reference evidence="6 7" key="1">
    <citation type="submission" date="2023-11" db="EMBL/GenBank/DDBJ databases">
        <title>Halocaridina rubra genome assembly.</title>
        <authorList>
            <person name="Smith C."/>
        </authorList>
    </citation>
    <scope>NUCLEOTIDE SEQUENCE [LARGE SCALE GENOMIC DNA]</scope>
    <source>
        <strain evidence="6">EP-1</strain>
        <tissue evidence="6">Whole</tissue>
    </source>
</reference>
<proteinExistence type="predicted"/>
<keyword evidence="7" id="KW-1185">Reference proteome</keyword>
<dbReference type="InterPro" id="IPR038050">
    <property type="entry name" value="Neuro_actylchol_rec"/>
</dbReference>
<evidence type="ECO:0000259" key="5">
    <source>
        <dbReference type="Pfam" id="PF02931"/>
    </source>
</evidence>
<dbReference type="Proteomes" id="UP001381693">
    <property type="component" value="Unassembled WGS sequence"/>
</dbReference>
<feature type="domain" description="Neurotransmitter-gated ion-channel ligand-binding" evidence="5">
    <location>
        <begin position="3"/>
        <end position="147"/>
    </location>
</feature>
<evidence type="ECO:0000256" key="1">
    <source>
        <dbReference type="ARBA" id="ARBA00004141"/>
    </source>
</evidence>
<dbReference type="Gene3D" id="1.20.58.390">
    <property type="entry name" value="Neurotransmitter-gated ion-channel transmembrane domain"/>
    <property type="match status" value="1"/>
</dbReference>
<keyword evidence="2" id="KW-0812">Transmembrane</keyword>
<keyword evidence="4" id="KW-0472">Membrane</keyword>
<dbReference type="Pfam" id="PF02931">
    <property type="entry name" value="Neur_chan_LBD"/>
    <property type="match status" value="1"/>
</dbReference>
<dbReference type="EMBL" id="JAXCGZ010000063">
    <property type="protein sequence ID" value="KAK7086859.1"/>
    <property type="molecule type" value="Genomic_DNA"/>
</dbReference>
<gene>
    <name evidence="6" type="ORF">SK128_013717</name>
</gene>
<name>A0AAN9AHD1_HALRR</name>
<dbReference type="AlphaFoldDB" id="A0AAN9AHD1"/>
<dbReference type="GO" id="GO:0005230">
    <property type="term" value="F:extracellular ligand-gated monoatomic ion channel activity"/>
    <property type="evidence" value="ECO:0007669"/>
    <property type="project" value="InterPro"/>
</dbReference>
<protein>
    <recommendedName>
        <fullName evidence="5">Neurotransmitter-gated ion-channel ligand-binding domain-containing protein</fullName>
    </recommendedName>
</protein>
<evidence type="ECO:0000256" key="2">
    <source>
        <dbReference type="ARBA" id="ARBA00022692"/>
    </source>
</evidence>
<dbReference type="InterPro" id="IPR036734">
    <property type="entry name" value="Neur_chan_lig-bd_sf"/>
</dbReference>
<dbReference type="GO" id="GO:0004888">
    <property type="term" value="F:transmembrane signaling receptor activity"/>
    <property type="evidence" value="ECO:0007669"/>
    <property type="project" value="InterPro"/>
</dbReference>
<dbReference type="InterPro" id="IPR006201">
    <property type="entry name" value="Neur_channel"/>
</dbReference>